<gene>
    <name evidence="2" type="ORF">JOF56_009983</name>
</gene>
<feature type="region of interest" description="Disordered" evidence="1">
    <location>
        <begin position="38"/>
        <end position="80"/>
    </location>
</feature>
<dbReference type="Proteomes" id="UP001519332">
    <property type="component" value="Unassembled WGS sequence"/>
</dbReference>
<feature type="compositionally biased region" description="Low complexity" evidence="1">
    <location>
        <begin position="42"/>
        <end position="55"/>
    </location>
</feature>
<comment type="caution">
    <text evidence="2">The sequence shown here is derived from an EMBL/GenBank/DDBJ whole genome shotgun (WGS) entry which is preliminary data.</text>
</comment>
<evidence type="ECO:0000313" key="3">
    <source>
        <dbReference type="Proteomes" id="UP001519332"/>
    </source>
</evidence>
<reference evidence="2 3" key="1">
    <citation type="submission" date="2021-03" db="EMBL/GenBank/DDBJ databases">
        <title>Sequencing the genomes of 1000 actinobacteria strains.</title>
        <authorList>
            <person name="Klenk H.-P."/>
        </authorList>
    </citation>
    <scope>NUCLEOTIDE SEQUENCE [LARGE SCALE GENOMIC DNA]</scope>
    <source>
        <strain evidence="2 3">DSM 46670</strain>
    </source>
</reference>
<dbReference type="RefSeq" id="WP_209649144.1">
    <property type="nucleotide sequence ID" value="NZ_JAGINW010000001.1"/>
</dbReference>
<accession>A0ABS4TYW9</accession>
<dbReference type="EMBL" id="JAGINW010000001">
    <property type="protein sequence ID" value="MBP2329598.1"/>
    <property type="molecule type" value="Genomic_DNA"/>
</dbReference>
<evidence type="ECO:0008006" key="4">
    <source>
        <dbReference type="Google" id="ProtNLM"/>
    </source>
</evidence>
<protein>
    <recommendedName>
        <fullName evidence="4">N-acetyltransferase domain-containing protein</fullName>
    </recommendedName>
</protein>
<organism evidence="2 3">
    <name type="scientific">Kibdelosporangium banguiense</name>
    <dbReference type="NCBI Taxonomy" id="1365924"/>
    <lineage>
        <taxon>Bacteria</taxon>
        <taxon>Bacillati</taxon>
        <taxon>Actinomycetota</taxon>
        <taxon>Actinomycetes</taxon>
        <taxon>Pseudonocardiales</taxon>
        <taxon>Pseudonocardiaceae</taxon>
        <taxon>Kibdelosporangium</taxon>
    </lineage>
</organism>
<keyword evidence="3" id="KW-1185">Reference proteome</keyword>
<evidence type="ECO:0000313" key="2">
    <source>
        <dbReference type="EMBL" id="MBP2329598.1"/>
    </source>
</evidence>
<proteinExistence type="predicted"/>
<sequence>MSGETAAEGEYRSGGCGESVTEFGGLRREVAQYLGANRKACGSSRTPSGTTTGCGKAATRRSPTTGAAPSGASRTGGRDVRQQLVPAEDLLRRAGRDAVIGLLVSNEYAANTTATGVREADTIGIVRAWHGKGLATAVLMWARWRRPGSRARTLTGARLFALAVIEHTTRRIRILGATAHPTAAWTTKRSDLSRE</sequence>
<evidence type="ECO:0000256" key="1">
    <source>
        <dbReference type="SAM" id="MobiDB-lite"/>
    </source>
</evidence>
<name>A0ABS4TYW9_9PSEU</name>